<dbReference type="KEGG" id="pex:IZT61_20020"/>
<sequence length="99" mass="11404">MKREIGKVIKACRQYHGFTQVYMAHKLGVTVNSYANMEHGRVDMDTKRLYQLAEILRLKACQILAFAEKGYDTKSYCWLPLAISGTVAENYQLIDQQID</sequence>
<protein>
    <submittedName>
        <fullName evidence="3">Helix-turn-helix transcriptional regulator</fullName>
    </submittedName>
</protein>
<dbReference type="Proteomes" id="UP000594759">
    <property type="component" value="Chromosome"/>
</dbReference>
<evidence type="ECO:0000313" key="4">
    <source>
        <dbReference type="Proteomes" id="UP000594759"/>
    </source>
</evidence>
<evidence type="ECO:0000313" key="3">
    <source>
        <dbReference type="EMBL" id="QPH39301.1"/>
    </source>
</evidence>
<reference evidence="3 4" key="1">
    <citation type="submission" date="2020-11" db="EMBL/GenBank/DDBJ databases">
        <title>Pedobacter endophytica, an endophytic bacteria isolated form Carex pumila.</title>
        <authorList>
            <person name="Peng Y."/>
            <person name="Jiang L."/>
            <person name="Lee J."/>
        </authorList>
    </citation>
    <scope>NUCLEOTIDE SEQUENCE [LARGE SCALE GENOMIC DNA]</scope>
    <source>
        <strain evidence="3 4">JBR3-12</strain>
    </source>
</reference>
<dbReference type="SUPFAM" id="SSF47413">
    <property type="entry name" value="lambda repressor-like DNA-binding domains"/>
    <property type="match status" value="1"/>
</dbReference>
<dbReference type="CDD" id="cd00093">
    <property type="entry name" value="HTH_XRE"/>
    <property type="match status" value="1"/>
</dbReference>
<organism evidence="3 4">
    <name type="scientific">Pedobacter endophyticus</name>
    <dbReference type="NCBI Taxonomy" id="2789740"/>
    <lineage>
        <taxon>Bacteria</taxon>
        <taxon>Pseudomonadati</taxon>
        <taxon>Bacteroidota</taxon>
        <taxon>Sphingobacteriia</taxon>
        <taxon>Sphingobacteriales</taxon>
        <taxon>Sphingobacteriaceae</taxon>
        <taxon>Pedobacter</taxon>
    </lineage>
</organism>
<keyword evidence="1" id="KW-0238">DNA-binding</keyword>
<dbReference type="PANTHER" id="PTHR46558">
    <property type="entry name" value="TRACRIPTIONAL REGULATORY PROTEIN-RELATED-RELATED"/>
    <property type="match status" value="1"/>
</dbReference>
<dbReference type="InterPro" id="IPR010982">
    <property type="entry name" value="Lambda_DNA-bd_dom_sf"/>
</dbReference>
<accession>A0A7S9KYR5</accession>
<dbReference type="AlphaFoldDB" id="A0A7S9KYR5"/>
<dbReference type="PANTHER" id="PTHR46558:SF4">
    <property type="entry name" value="DNA-BIDING PHAGE PROTEIN"/>
    <property type="match status" value="1"/>
</dbReference>
<evidence type="ECO:0000259" key="2">
    <source>
        <dbReference type="PROSITE" id="PS50943"/>
    </source>
</evidence>
<name>A0A7S9KYR5_9SPHI</name>
<dbReference type="InterPro" id="IPR001387">
    <property type="entry name" value="Cro/C1-type_HTH"/>
</dbReference>
<dbReference type="PROSITE" id="PS50943">
    <property type="entry name" value="HTH_CROC1"/>
    <property type="match status" value="1"/>
</dbReference>
<dbReference type="GO" id="GO:0003677">
    <property type="term" value="F:DNA binding"/>
    <property type="evidence" value="ECO:0007669"/>
    <property type="project" value="UniProtKB-KW"/>
</dbReference>
<keyword evidence="4" id="KW-1185">Reference proteome</keyword>
<feature type="domain" description="HTH cro/C1-type" evidence="2">
    <location>
        <begin position="9"/>
        <end position="63"/>
    </location>
</feature>
<evidence type="ECO:0000256" key="1">
    <source>
        <dbReference type="ARBA" id="ARBA00023125"/>
    </source>
</evidence>
<dbReference type="EMBL" id="CP064939">
    <property type="protein sequence ID" value="QPH39301.1"/>
    <property type="molecule type" value="Genomic_DNA"/>
</dbReference>
<dbReference type="RefSeq" id="WP_196098768.1">
    <property type="nucleotide sequence ID" value="NZ_CP064939.1"/>
</dbReference>
<dbReference type="Gene3D" id="1.10.260.40">
    <property type="entry name" value="lambda repressor-like DNA-binding domains"/>
    <property type="match status" value="1"/>
</dbReference>
<gene>
    <name evidence="3" type="ORF">IZT61_20020</name>
</gene>
<dbReference type="SMART" id="SM00530">
    <property type="entry name" value="HTH_XRE"/>
    <property type="match status" value="1"/>
</dbReference>
<dbReference type="Pfam" id="PF01381">
    <property type="entry name" value="HTH_3"/>
    <property type="match status" value="1"/>
</dbReference>
<proteinExistence type="predicted"/>